<feature type="chain" id="PRO_5035778908" evidence="1">
    <location>
        <begin position="19"/>
        <end position="224"/>
    </location>
</feature>
<comment type="caution">
    <text evidence="2">The sequence shown here is derived from an EMBL/GenBank/DDBJ whole genome shotgun (WGS) entry which is preliminary data.</text>
</comment>
<evidence type="ECO:0000256" key="1">
    <source>
        <dbReference type="SAM" id="SignalP"/>
    </source>
</evidence>
<name>A0A8S9ZTN7_9BILA</name>
<feature type="signal peptide" evidence="1">
    <location>
        <begin position="1"/>
        <end position="18"/>
    </location>
</feature>
<protein>
    <submittedName>
        <fullName evidence="2">Uncharacterized protein</fullName>
    </submittedName>
</protein>
<dbReference type="Proteomes" id="UP000605970">
    <property type="component" value="Unassembled WGS sequence"/>
</dbReference>
<evidence type="ECO:0000313" key="2">
    <source>
        <dbReference type="EMBL" id="KAF7636865.1"/>
    </source>
</evidence>
<organism evidence="2 3">
    <name type="scientific">Meloidogyne graminicola</name>
    <dbReference type="NCBI Taxonomy" id="189291"/>
    <lineage>
        <taxon>Eukaryota</taxon>
        <taxon>Metazoa</taxon>
        <taxon>Ecdysozoa</taxon>
        <taxon>Nematoda</taxon>
        <taxon>Chromadorea</taxon>
        <taxon>Rhabditida</taxon>
        <taxon>Tylenchina</taxon>
        <taxon>Tylenchomorpha</taxon>
        <taxon>Tylenchoidea</taxon>
        <taxon>Meloidogynidae</taxon>
        <taxon>Meloidogyninae</taxon>
        <taxon>Meloidogyne</taxon>
    </lineage>
</organism>
<sequence>MYFLSLFFQLILLKIILTFNVECGDTNQKFKNKGSSSLNDKEKNFEEFSRIINQINPIISKMSEKEKYAFKNYIEQEKMKAENSVNYGTNFMKHYYGKGGNNSNGQLKNDEQKLFQEQHNDFFNYKNIIPQHQQHQFKNKQQVHGQARPIYIGESSSSVIDKKQKVQKPNLSTTKYLEEENVDFDDNLQELLDEFQNNDIHNLDQFLPHNESSDYSKHFYNNYF</sequence>
<keyword evidence="1" id="KW-0732">Signal</keyword>
<gene>
    <name evidence="2" type="ORF">Mgra_00003808</name>
</gene>
<keyword evidence="3" id="KW-1185">Reference proteome</keyword>
<accession>A0A8S9ZTN7</accession>
<reference evidence="2" key="1">
    <citation type="journal article" date="2020" name="Ecol. Evol.">
        <title>Genome structure and content of the rice root-knot nematode (Meloidogyne graminicola).</title>
        <authorList>
            <person name="Phan N.T."/>
            <person name="Danchin E.G.J."/>
            <person name="Klopp C."/>
            <person name="Perfus-Barbeoch L."/>
            <person name="Kozlowski D.K."/>
            <person name="Koutsovoulos G.D."/>
            <person name="Lopez-Roques C."/>
            <person name="Bouchez O."/>
            <person name="Zahm M."/>
            <person name="Besnard G."/>
            <person name="Bellafiore S."/>
        </authorList>
    </citation>
    <scope>NUCLEOTIDE SEQUENCE</scope>
    <source>
        <strain evidence="2">VN-18</strain>
    </source>
</reference>
<proteinExistence type="predicted"/>
<evidence type="ECO:0000313" key="3">
    <source>
        <dbReference type="Proteomes" id="UP000605970"/>
    </source>
</evidence>
<dbReference type="AlphaFoldDB" id="A0A8S9ZTN7"/>
<dbReference type="EMBL" id="JABEBT010000026">
    <property type="protein sequence ID" value="KAF7636865.1"/>
    <property type="molecule type" value="Genomic_DNA"/>
</dbReference>